<dbReference type="GO" id="GO:0016740">
    <property type="term" value="F:transferase activity"/>
    <property type="evidence" value="ECO:0007669"/>
    <property type="project" value="UniProtKB-KW"/>
</dbReference>
<keyword evidence="2" id="KW-0808">Transferase</keyword>
<proteinExistence type="predicted"/>
<dbReference type="RefSeq" id="WP_169160515.1">
    <property type="nucleotide sequence ID" value="NZ_JABBFW010000006.1"/>
</dbReference>
<keyword evidence="3" id="KW-1185">Reference proteome</keyword>
<comment type="caution">
    <text evidence="2">The sequence shown here is derived from an EMBL/GenBank/DDBJ whole genome shotgun (WGS) entry which is preliminary data.</text>
</comment>
<evidence type="ECO:0000313" key="2">
    <source>
        <dbReference type="EMBL" id="NML15624.1"/>
    </source>
</evidence>
<feature type="coiled-coil region" evidence="1">
    <location>
        <begin position="66"/>
        <end position="93"/>
    </location>
</feature>
<dbReference type="EMBL" id="JABBFW010000006">
    <property type="protein sequence ID" value="NML15624.1"/>
    <property type="molecule type" value="Genomic_DNA"/>
</dbReference>
<dbReference type="InterPro" id="IPR039498">
    <property type="entry name" value="NTP_transf_5"/>
</dbReference>
<evidence type="ECO:0000256" key="1">
    <source>
        <dbReference type="SAM" id="Coils"/>
    </source>
</evidence>
<accession>A0A848F7S8</accession>
<dbReference type="Proteomes" id="UP000574067">
    <property type="component" value="Unassembled WGS sequence"/>
</dbReference>
<protein>
    <submittedName>
        <fullName evidence="2">Nucleotidyltransferase family protein</fullName>
    </submittedName>
</protein>
<keyword evidence="1" id="KW-0175">Coiled coil</keyword>
<evidence type="ECO:0000313" key="3">
    <source>
        <dbReference type="Proteomes" id="UP000574067"/>
    </source>
</evidence>
<dbReference type="Pfam" id="PF14907">
    <property type="entry name" value="NTP_transf_5"/>
    <property type="match status" value="1"/>
</dbReference>
<organism evidence="2 3">
    <name type="scientific">Azohydromonas caseinilytica</name>
    <dbReference type="NCBI Taxonomy" id="2728836"/>
    <lineage>
        <taxon>Bacteria</taxon>
        <taxon>Pseudomonadati</taxon>
        <taxon>Pseudomonadota</taxon>
        <taxon>Betaproteobacteria</taxon>
        <taxon>Burkholderiales</taxon>
        <taxon>Sphaerotilaceae</taxon>
        <taxon>Azohydromonas</taxon>
    </lineage>
</organism>
<gene>
    <name evidence="2" type="ORF">HHL10_11655</name>
</gene>
<name>A0A848F7S8_9BURK</name>
<reference evidence="2 3" key="1">
    <citation type="submission" date="2020-04" db="EMBL/GenBank/DDBJ databases">
        <title>Azohydromonas sp. isolated from soil.</title>
        <authorList>
            <person name="Dahal R.H."/>
        </authorList>
    </citation>
    <scope>NUCLEOTIDE SEQUENCE [LARGE SCALE GENOMIC DNA]</scope>
    <source>
        <strain evidence="2 3">G-1-1-14</strain>
    </source>
</reference>
<sequence length="371" mass="41481">MNEVPRFVPDAGLLPWALAQPGALPALPLPRWELLLRQARSAGLHGRLAQRLQARGLLEAVPEAPRAHLEAALLLARAQHEEIRREARHLRRALAPLSLPLVLLKGAAYVLAELPAAQGRLFSDTDVLVPLARLAEVEFQLQAHGWRLDPDISAYDQHYYRAWMHELPPMTHQRRFTTVDVHHALLPRTARRHPDTAKLLAAARPTALAGVRVLAPADMVLHAMTHLLRNEEFSHGLRDLSDIDSLLRHFGAEGDFWPALLARARELDLARELHYGLRAARRLLDTPVPEATLRGAAQAAPGPALQPLMDALWARALRCPHPDTRLPLTGAALFLLYLRAHALRMPPGMLLRHAWTKTRLLWRERPAAAGR</sequence>
<dbReference type="AlphaFoldDB" id="A0A848F7S8"/>